<evidence type="ECO:0000259" key="1">
    <source>
        <dbReference type="Pfam" id="PF06230"/>
    </source>
</evidence>
<protein>
    <submittedName>
        <fullName evidence="3">DUF1009 domain-containing protein</fullName>
    </submittedName>
</protein>
<gene>
    <name evidence="3" type="ORF">C5F44_12430</name>
</gene>
<dbReference type="RefSeq" id="WP_107673856.1">
    <property type="nucleotide sequence ID" value="NZ_PZKE01000011.1"/>
</dbReference>
<dbReference type="InterPro" id="IPR010415">
    <property type="entry name" value="LpxI_C"/>
</dbReference>
<organism evidence="3 4">
    <name type="scientific">Fuscovulum blasticum DSM 2131</name>
    <dbReference type="NCBI Taxonomy" id="1188250"/>
    <lineage>
        <taxon>Bacteria</taxon>
        <taxon>Pseudomonadati</taxon>
        <taxon>Pseudomonadota</taxon>
        <taxon>Alphaproteobacteria</taxon>
        <taxon>Rhodobacterales</taxon>
        <taxon>Paracoccaceae</taxon>
        <taxon>Pseudogemmobacter</taxon>
    </lineage>
</organism>
<dbReference type="InterPro" id="IPR053174">
    <property type="entry name" value="LpxI"/>
</dbReference>
<dbReference type="EMBL" id="PZKE01000011">
    <property type="protein sequence ID" value="PTE13847.1"/>
    <property type="molecule type" value="Genomic_DNA"/>
</dbReference>
<name>A0A2T4J7P5_FUSBL</name>
<dbReference type="Gene3D" id="3.40.50.20">
    <property type="match status" value="1"/>
</dbReference>
<evidence type="ECO:0000313" key="4">
    <source>
        <dbReference type="Proteomes" id="UP000241362"/>
    </source>
</evidence>
<comment type="caution">
    <text evidence="3">The sequence shown here is derived from an EMBL/GenBank/DDBJ whole genome shotgun (WGS) entry which is preliminary data.</text>
</comment>
<evidence type="ECO:0000259" key="2">
    <source>
        <dbReference type="Pfam" id="PF17930"/>
    </source>
</evidence>
<reference evidence="3 4" key="1">
    <citation type="submission" date="2018-03" db="EMBL/GenBank/DDBJ databases">
        <title>Rhodobacter blasticus.</title>
        <authorList>
            <person name="Meyer T.E."/>
            <person name="Miller S."/>
            <person name="Lodha T."/>
            <person name="Gandham S."/>
            <person name="Chintalapati S."/>
            <person name="Chintalapati V.R."/>
        </authorList>
    </citation>
    <scope>NUCLEOTIDE SEQUENCE [LARGE SCALE GENOMIC DNA]</scope>
    <source>
        <strain evidence="3 4">DSM 2131</strain>
    </source>
</reference>
<dbReference type="Pfam" id="PF17930">
    <property type="entry name" value="LpxI_N"/>
    <property type="match status" value="1"/>
</dbReference>
<dbReference type="Gene3D" id="3.40.140.80">
    <property type="match status" value="1"/>
</dbReference>
<keyword evidence="4" id="KW-1185">Reference proteome</keyword>
<dbReference type="PANTHER" id="PTHR39962">
    <property type="entry name" value="BLL4848 PROTEIN"/>
    <property type="match status" value="1"/>
</dbReference>
<dbReference type="Proteomes" id="UP000241362">
    <property type="component" value="Unassembled WGS sequence"/>
</dbReference>
<feature type="domain" description="LpxI C-terminal" evidence="1">
    <location>
        <begin position="134"/>
        <end position="265"/>
    </location>
</feature>
<evidence type="ECO:0000313" key="3">
    <source>
        <dbReference type="EMBL" id="PTE13847.1"/>
    </source>
</evidence>
<sequence length="275" mass="27833">MTLALIAGAGALPAALVAALPERPFIAALDGFPPEGLAPDLTFRIERLYPFFAALHDAGVTQVTFAGAVRRPRLDPALFDAATAQIVPRLMQAMAQGDDATLREVIALFEEDGLAIAGAAEIAPALVPGEGLLAGQITARDQQDAARAAAIAEALGRVDVGQGCVVQQGLCLAAETLSGTDAMLATVAGLPAALRPPAQAGRGLLYKAPKPLQDRRIDLPALGPASVAAAAAAGLGGIAWEAGGVICLDLPQMQALAAEQGLFLWARAASSGGRA</sequence>
<dbReference type="PANTHER" id="PTHR39962:SF1">
    <property type="entry name" value="LPXI FAMILY PROTEIN"/>
    <property type="match status" value="1"/>
</dbReference>
<dbReference type="InterPro" id="IPR043167">
    <property type="entry name" value="LpxI_C_sf"/>
</dbReference>
<dbReference type="InterPro" id="IPR041255">
    <property type="entry name" value="LpxI_N"/>
</dbReference>
<proteinExistence type="predicted"/>
<accession>A0A2T4J7P5</accession>
<dbReference type="Pfam" id="PF06230">
    <property type="entry name" value="LpxI_C"/>
    <property type="match status" value="1"/>
</dbReference>
<dbReference type="AlphaFoldDB" id="A0A2T4J7P5"/>
<feature type="domain" description="LpxI N-terminal" evidence="2">
    <location>
        <begin position="3"/>
        <end position="126"/>
    </location>
</feature>